<evidence type="ECO:0000313" key="1">
    <source>
        <dbReference type="EMBL" id="KAK3893327.1"/>
    </source>
</evidence>
<sequence length="214" mass="23792">MCRGPPTRFCCELVIMTHSSVIVVVVTIWGETSSRFGSSKTESQLQLELAKVEAEAKARVEIEVRKAEVEAQAQSQAQVQIRQAELDHEFRMRDTARPMPGVESVFPACAVTRAQKKRESNDDNDQDEVHLAVTDRTMVNELREEASCSLDKLSPSELTQLQKADPELMGLAESGSRVPLWVQSSQHQILSLLLTLTPILVLQLPPMTSHYPAA</sequence>
<dbReference type="Proteomes" id="UP001286313">
    <property type="component" value="Unassembled WGS sequence"/>
</dbReference>
<dbReference type="AlphaFoldDB" id="A0AAE1GK40"/>
<keyword evidence="2" id="KW-1185">Reference proteome</keyword>
<evidence type="ECO:0000313" key="2">
    <source>
        <dbReference type="Proteomes" id="UP001286313"/>
    </source>
</evidence>
<proteinExistence type="predicted"/>
<organism evidence="1 2">
    <name type="scientific">Petrolisthes cinctipes</name>
    <name type="common">Flat porcelain crab</name>
    <dbReference type="NCBI Taxonomy" id="88211"/>
    <lineage>
        <taxon>Eukaryota</taxon>
        <taxon>Metazoa</taxon>
        <taxon>Ecdysozoa</taxon>
        <taxon>Arthropoda</taxon>
        <taxon>Crustacea</taxon>
        <taxon>Multicrustacea</taxon>
        <taxon>Malacostraca</taxon>
        <taxon>Eumalacostraca</taxon>
        <taxon>Eucarida</taxon>
        <taxon>Decapoda</taxon>
        <taxon>Pleocyemata</taxon>
        <taxon>Anomura</taxon>
        <taxon>Galatheoidea</taxon>
        <taxon>Porcellanidae</taxon>
        <taxon>Petrolisthes</taxon>
    </lineage>
</organism>
<name>A0AAE1GK40_PETCI</name>
<comment type="caution">
    <text evidence="1">The sequence shown here is derived from an EMBL/GenBank/DDBJ whole genome shotgun (WGS) entry which is preliminary data.</text>
</comment>
<accession>A0AAE1GK40</accession>
<reference evidence="1" key="1">
    <citation type="submission" date="2023-10" db="EMBL/GenBank/DDBJ databases">
        <title>Genome assemblies of two species of porcelain crab, Petrolisthes cinctipes and Petrolisthes manimaculis (Anomura: Porcellanidae).</title>
        <authorList>
            <person name="Angst P."/>
        </authorList>
    </citation>
    <scope>NUCLEOTIDE SEQUENCE</scope>
    <source>
        <strain evidence="1">PB745_01</strain>
        <tissue evidence="1">Gill</tissue>
    </source>
</reference>
<protein>
    <submittedName>
        <fullName evidence="1">Uncharacterized protein</fullName>
    </submittedName>
</protein>
<gene>
    <name evidence="1" type="ORF">Pcinc_002882</name>
</gene>
<dbReference type="EMBL" id="JAWQEG010000216">
    <property type="protein sequence ID" value="KAK3893327.1"/>
    <property type="molecule type" value="Genomic_DNA"/>
</dbReference>